<dbReference type="GO" id="GO:0006508">
    <property type="term" value="P:proteolysis"/>
    <property type="evidence" value="ECO:0007669"/>
    <property type="project" value="UniProtKB-KW"/>
</dbReference>
<dbReference type="InterPro" id="IPR012340">
    <property type="entry name" value="NA-bd_OB-fold"/>
</dbReference>
<feature type="domain" description="NfeD-like C-terminal" evidence="8">
    <location>
        <begin position="384"/>
        <end position="440"/>
    </location>
</feature>
<dbReference type="InterPro" id="IPR052165">
    <property type="entry name" value="Membrane_assoc_protease"/>
</dbReference>
<reference evidence="11 12" key="1">
    <citation type="submission" date="2015-11" db="EMBL/GenBank/DDBJ databases">
        <title>Complete genome sequencing of a biphenyl-degrading bacterium, Pseudomonas putida KF715 (=NBRC110667).</title>
        <authorList>
            <person name="Suenaga H."/>
            <person name="Fujihara N."/>
            <person name="Watanabe T."/>
            <person name="Hirose J."/>
            <person name="Kimura N."/>
            <person name="Yamazoe A."/>
            <person name="Hosoyama A."/>
            <person name="Shimodaira J."/>
            <person name="Furukawa K."/>
        </authorList>
    </citation>
    <scope>NUCLEOTIDE SEQUENCE [LARGE SCALE GENOMIC DNA]</scope>
    <source>
        <strain evidence="11 12">KF715</strain>
    </source>
</reference>
<dbReference type="InterPro" id="IPR056738">
    <property type="entry name" value="NfeD1b_N"/>
</dbReference>
<dbReference type="Pfam" id="PF25145">
    <property type="entry name" value="NfeD1b_N"/>
    <property type="match status" value="1"/>
</dbReference>
<accession>A0A1L7N5J0</accession>
<dbReference type="SUPFAM" id="SSF52096">
    <property type="entry name" value="ClpP/crotonase"/>
    <property type="match status" value="1"/>
</dbReference>
<feature type="compositionally biased region" description="Basic and acidic residues" evidence="5">
    <location>
        <begin position="136"/>
        <end position="147"/>
    </location>
</feature>
<keyword evidence="11" id="KW-0378">Hydrolase</keyword>
<keyword evidence="11" id="KW-0645">Protease</keyword>
<dbReference type="SUPFAM" id="SSF141322">
    <property type="entry name" value="NfeD domain-like"/>
    <property type="match status" value="1"/>
</dbReference>
<keyword evidence="3 6" id="KW-1133">Transmembrane helix</keyword>
<feature type="chain" id="PRO_5009873669" evidence="7">
    <location>
        <begin position="24"/>
        <end position="448"/>
    </location>
</feature>
<evidence type="ECO:0000313" key="12">
    <source>
        <dbReference type="Proteomes" id="UP000218731"/>
    </source>
</evidence>
<sequence length="448" mass="45974">MIARCWRWLLLLLLLGITPGGQAAPGAVWVLGIDDAIGPASADYLIRSLGQAQAQGAQLVVIRMDTPGGLDSAMRQMIKAILASPVPVATYVAPSGARAASAGTYILYASHVAAMAPGTNLGAATPVQIGGPPGAPKDDKAKGSDDETLARKQVNDATAYIRGLAQLRGRNADWAEKAVREAVSLPASEALRLNVIDQVADDLPALLHKLDGKTLVVAGQPRQLHTASASLVEHLPDWRTRVLAVITNPSVALILIMIGVYGLLFEFMSPGSTVGGVVGGICLLLALYALQLLPVSFAGVALIVLGIAFMIAEAFLPSFGVVGFGGIVAFVVGALILIDTDAPGFGIPLALIGTLGVLSALLIGGVLGMALKARQRALVSGDAGLVGSLVPVTQVMAGNPLRGVVLAQGEQWQVQCATPLQAGQNVRVTARHGVMLDVSPAAPAVQGE</sequence>
<feature type="domain" description="NfeD integral membrane" evidence="9">
    <location>
        <begin position="251"/>
        <end position="363"/>
    </location>
</feature>
<dbReference type="Proteomes" id="UP000218731">
    <property type="component" value="Chromosome 1"/>
</dbReference>
<dbReference type="GO" id="GO:0016020">
    <property type="term" value="C:membrane"/>
    <property type="evidence" value="ECO:0007669"/>
    <property type="project" value="UniProtKB-SubCell"/>
</dbReference>
<evidence type="ECO:0000256" key="5">
    <source>
        <dbReference type="SAM" id="MobiDB-lite"/>
    </source>
</evidence>
<feature type="transmembrane region" description="Helical" evidence="6">
    <location>
        <begin position="242"/>
        <end position="264"/>
    </location>
</feature>
<dbReference type="InterPro" id="IPR029045">
    <property type="entry name" value="ClpP/crotonase-like_dom_sf"/>
</dbReference>
<organism evidence="11 12">
    <name type="scientific">Pseudomonas putida</name>
    <name type="common">Arthrobacter siderocapsulatus</name>
    <dbReference type="NCBI Taxonomy" id="303"/>
    <lineage>
        <taxon>Bacteria</taxon>
        <taxon>Pseudomonadati</taxon>
        <taxon>Pseudomonadota</taxon>
        <taxon>Gammaproteobacteria</taxon>
        <taxon>Pseudomonadales</taxon>
        <taxon>Pseudomonadaceae</taxon>
        <taxon>Pseudomonas</taxon>
    </lineage>
</organism>
<evidence type="ECO:0000256" key="4">
    <source>
        <dbReference type="ARBA" id="ARBA00023136"/>
    </source>
</evidence>
<dbReference type="AlphaFoldDB" id="A0A1L7N5J0"/>
<dbReference type="RefSeq" id="WP_016484355.1">
    <property type="nucleotide sequence ID" value="NZ_AP015029.1"/>
</dbReference>
<evidence type="ECO:0000259" key="10">
    <source>
        <dbReference type="Pfam" id="PF25145"/>
    </source>
</evidence>
<evidence type="ECO:0000256" key="3">
    <source>
        <dbReference type="ARBA" id="ARBA00022989"/>
    </source>
</evidence>
<evidence type="ECO:0000256" key="1">
    <source>
        <dbReference type="ARBA" id="ARBA00004141"/>
    </source>
</evidence>
<protein>
    <submittedName>
        <fullName evidence="11">Serine protease</fullName>
    </submittedName>
</protein>
<dbReference type="GO" id="GO:0008233">
    <property type="term" value="F:peptidase activity"/>
    <property type="evidence" value="ECO:0007669"/>
    <property type="project" value="UniProtKB-KW"/>
</dbReference>
<feature type="transmembrane region" description="Helical" evidence="6">
    <location>
        <begin position="350"/>
        <end position="371"/>
    </location>
</feature>
<dbReference type="PANTHER" id="PTHR33507">
    <property type="entry name" value="INNER MEMBRANE PROTEIN YBBJ"/>
    <property type="match status" value="1"/>
</dbReference>
<comment type="subcellular location">
    <subcellularLocation>
        <location evidence="1">Membrane</location>
        <topology evidence="1">Multi-pass membrane protein</topology>
    </subcellularLocation>
</comment>
<dbReference type="Gene3D" id="3.90.226.10">
    <property type="entry name" value="2-enoyl-CoA Hydratase, Chain A, domain 1"/>
    <property type="match status" value="1"/>
</dbReference>
<feature type="transmembrane region" description="Helical" evidence="6">
    <location>
        <begin position="295"/>
        <end position="312"/>
    </location>
</feature>
<dbReference type="FunFam" id="3.90.226.10:FF:000089">
    <property type="entry name" value="Membrane-bound serine protease"/>
    <property type="match status" value="1"/>
</dbReference>
<dbReference type="PANTHER" id="PTHR33507:SF4">
    <property type="entry name" value="NODULATION COMPETITIVENESS PROTEIN NFED"/>
    <property type="match status" value="1"/>
</dbReference>
<evidence type="ECO:0000313" key="11">
    <source>
        <dbReference type="EMBL" id="BAW20738.1"/>
    </source>
</evidence>
<evidence type="ECO:0000256" key="6">
    <source>
        <dbReference type="SAM" id="Phobius"/>
    </source>
</evidence>
<evidence type="ECO:0000259" key="8">
    <source>
        <dbReference type="Pfam" id="PF01957"/>
    </source>
</evidence>
<name>A0A1L7N5J0_PSEPU</name>
<feature type="region of interest" description="Disordered" evidence="5">
    <location>
        <begin position="125"/>
        <end position="147"/>
    </location>
</feature>
<dbReference type="EMBL" id="AP015029">
    <property type="protein sequence ID" value="BAW20738.1"/>
    <property type="molecule type" value="Genomic_DNA"/>
</dbReference>
<dbReference type="InterPro" id="IPR056739">
    <property type="entry name" value="NfeD_membrane"/>
</dbReference>
<dbReference type="InterPro" id="IPR002810">
    <property type="entry name" value="NfeD-like_C"/>
</dbReference>
<feature type="transmembrane region" description="Helical" evidence="6">
    <location>
        <begin position="319"/>
        <end position="338"/>
    </location>
</feature>
<keyword evidence="2 6" id="KW-0812">Transmembrane</keyword>
<proteinExistence type="predicted"/>
<dbReference type="Pfam" id="PF24961">
    <property type="entry name" value="NfeD_membrane"/>
    <property type="match status" value="1"/>
</dbReference>
<gene>
    <name evidence="11" type="ORF">KF715C_ch1650</name>
</gene>
<keyword evidence="7" id="KW-0732">Signal</keyword>
<evidence type="ECO:0000259" key="9">
    <source>
        <dbReference type="Pfam" id="PF24961"/>
    </source>
</evidence>
<evidence type="ECO:0000256" key="2">
    <source>
        <dbReference type="ARBA" id="ARBA00022692"/>
    </source>
</evidence>
<dbReference type="CDD" id="cd07020">
    <property type="entry name" value="Clp_protease_NfeD_1"/>
    <property type="match status" value="1"/>
</dbReference>
<evidence type="ECO:0000256" key="7">
    <source>
        <dbReference type="SAM" id="SignalP"/>
    </source>
</evidence>
<dbReference type="Pfam" id="PF01957">
    <property type="entry name" value="NfeD"/>
    <property type="match status" value="1"/>
</dbReference>
<feature type="domain" description="NfeD1b N-terminal" evidence="10">
    <location>
        <begin position="28"/>
        <end position="211"/>
    </location>
</feature>
<keyword evidence="4 6" id="KW-0472">Membrane</keyword>
<dbReference type="Gene3D" id="2.40.50.140">
    <property type="entry name" value="Nucleic acid-binding proteins"/>
    <property type="match status" value="1"/>
</dbReference>
<feature type="signal peptide" evidence="7">
    <location>
        <begin position="1"/>
        <end position="23"/>
    </location>
</feature>